<dbReference type="EMBL" id="AYZK01000002">
    <property type="protein sequence ID" value="KRM87493.1"/>
    <property type="molecule type" value="Genomic_DNA"/>
</dbReference>
<dbReference type="InterPro" id="IPR036390">
    <property type="entry name" value="WH_DNA-bd_sf"/>
</dbReference>
<keyword evidence="6" id="KW-1185">Reference proteome</keyword>
<gene>
    <name evidence="5" type="ORF">FD19_GL001000</name>
</gene>
<keyword evidence="3" id="KW-0804">Transcription</keyword>
<dbReference type="PANTHER" id="PTHR33154">
    <property type="entry name" value="TRANSCRIPTIONAL REGULATOR, ARSR FAMILY"/>
    <property type="match status" value="1"/>
</dbReference>
<keyword evidence="2" id="KW-0238">DNA-binding</keyword>
<dbReference type="RefSeq" id="WP_054749905.1">
    <property type="nucleotide sequence ID" value="NZ_AYZK01000002.1"/>
</dbReference>
<dbReference type="PROSITE" id="PS50987">
    <property type="entry name" value="HTH_ARSR_2"/>
    <property type="match status" value="1"/>
</dbReference>
<dbReference type="PATRIC" id="fig|1423810.4.peg.1024"/>
<organism evidence="5 6">
    <name type="scientific">Lacticaseibacillus thailandensis DSM 22698 = JCM 13996</name>
    <dbReference type="NCBI Taxonomy" id="1423810"/>
    <lineage>
        <taxon>Bacteria</taxon>
        <taxon>Bacillati</taxon>
        <taxon>Bacillota</taxon>
        <taxon>Bacilli</taxon>
        <taxon>Lactobacillales</taxon>
        <taxon>Lactobacillaceae</taxon>
        <taxon>Lacticaseibacillus</taxon>
    </lineage>
</organism>
<dbReference type="InterPro" id="IPR051081">
    <property type="entry name" value="HTH_MetalResp_TranReg"/>
</dbReference>
<name>A0A0R2C896_9LACO</name>
<dbReference type="GO" id="GO:0003677">
    <property type="term" value="F:DNA binding"/>
    <property type="evidence" value="ECO:0007669"/>
    <property type="project" value="UniProtKB-KW"/>
</dbReference>
<dbReference type="Proteomes" id="UP000051789">
    <property type="component" value="Unassembled WGS sequence"/>
</dbReference>
<dbReference type="GO" id="GO:0003700">
    <property type="term" value="F:DNA-binding transcription factor activity"/>
    <property type="evidence" value="ECO:0007669"/>
    <property type="project" value="InterPro"/>
</dbReference>
<sequence length="92" mass="10477">MAMTETLKAIADPVRRKILELLKQQSYSAGAIADHFDLSQATVSYHLKLLKQAGLVAERREKNFIYYDINASVFEDVLTWIYSMGGHRDEKG</sequence>
<dbReference type="AlphaFoldDB" id="A0A0R2C896"/>
<evidence type="ECO:0000256" key="3">
    <source>
        <dbReference type="ARBA" id="ARBA00023163"/>
    </source>
</evidence>
<dbReference type="STRING" id="1423810.FD19_GL001000"/>
<dbReference type="OrthoDB" id="9799175at2"/>
<reference evidence="5 6" key="1">
    <citation type="journal article" date="2015" name="Genome Announc.">
        <title>Expanding the biotechnology potential of lactobacilli through comparative genomics of 213 strains and associated genera.</title>
        <authorList>
            <person name="Sun Z."/>
            <person name="Harris H.M."/>
            <person name="McCann A."/>
            <person name="Guo C."/>
            <person name="Argimon S."/>
            <person name="Zhang W."/>
            <person name="Yang X."/>
            <person name="Jeffery I.B."/>
            <person name="Cooney J.C."/>
            <person name="Kagawa T.F."/>
            <person name="Liu W."/>
            <person name="Song Y."/>
            <person name="Salvetti E."/>
            <person name="Wrobel A."/>
            <person name="Rasinkangas P."/>
            <person name="Parkhill J."/>
            <person name="Rea M.C."/>
            <person name="O'Sullivan O."/>
            <person name="Ritari J."/>
            <person name="Douillard F.P."/>
            <person name="Paul Ross R."/>
            <person name="Yang R."/>
            <person name="Briner A.E."/>
            <person name="Felis G.E."/>
            <person name="de Vos W.M."/>
            <person name="Barrangou R."/>
            <person name="Klaenhammer T.R."/>
            <person name="Caufield P.W."/>
            <person name="Cui Y."/>
            <person name="Zhang H."/>
            <person name="O'Toole P.W."/>
        </authorList>
    </citation>
    <scope>NUCLEOTIDE SEQUENCE [LARGE SCALE GENOMIC DNA]</scope>
    <source>
        <strain evidence="5 6">DSM 22698</strain>
    </source>
</reference>
<dbReference type="NCBIfam" id="NF033789">
    <property type="entry name" value="repress_SdpR"/>
    <property type="match status" value="1"/>
</dbReference>
<feature type="domain" description="HTH arsR-type" evidence="4">
    <location>
        <begin position="1"/>
        <end position="89"/>
    </location>
</feature>
<evidence type="ECO:0000313" key="5">
    <source>
        <dbReference type="EMBL" id="KRM87493.1"/>
    </source>
</evidence>
<evidence type="ECO:0000313" key="6">
    <source>
        <dbReference type="Proteomes" id="UP000051789"/>
    </source>
</evidence>
<dbReference type="SMART" id="SM00418">
    <property type="entry name" value="HTH_ARSR"/>
    <property type="match status" value="1"/>
</dbReference>
<dbReference type="Pfam" id="PF01022">
    <property type="entry name" value="HTH_5"/>
    <property type="match status" value="1"/>
</dbReference>
<dbReference type="NCBIfam" id="NF033788">
    <property type="entry name" value="HTH_metalloreg"/>
    <property type="match status" value="1"/>
</dbReference>
<dbReference type="InterPro" id="IPR036388">
    <property type="entry name" value="WH-like_DNA-bd_sf"/>
</dbReference>
<dbReference type="CDD" id="cd00090">
    <property type="entry name" value="HTH_ARSR"/>
    <property type="match status" value="1"/>
</dbReference>
<evidence type="ECO:0000256" key="1">
    <source>
        <dbReference type="ARBA" id="ARBA00023015"/>
    </source>
</evidence>
<accession>A0A0R2C896</accession>
<evidence type="ECO:0000259" key="4">
    <source>
        <dbReference type="PROSITE" id="PS50987"/>
    </source>
</evidence>
<comment type="caution">
    <text evidence="5">The sequence shown here is derived from an EMBL/GenBank/DDBJ whole genome shotgun (WGS) entry which is preliminary data.</text>
</comment>
<dbReference type="PANTHER" id="PTHR33154:SF33">
    <property type="entry name" value="TRANSCRIPTIONAL REPRESSOR SDPR"/>
    <property type="match status" value="1"/>
</dbReference>
<proteinExistence type="predicted"/>
<keyword evidence="1" id="KW-0805">Transcription regulation</keyword>
<dbReference type="InterPro" id="IPR001845">
    <property type="entry name" value="HTH_ArsR_DNA-bd_dom"/>
</dbReference>
<dbReference type="Gene3D" id="1.10.10.10">
    <property type="entry name" value="Winged helix-like DNA-binding domain superfamily/Winged helix DNA-binding domain"/>
    <property type="match status" value="1"/>
</dbReference>
<protein>
    <recommendedName>
        <fullName evidence="4">HTH arsR-type domain-containing protein</fullName>
    </recommendedName>
</protein>
<dbReference type="InterPro" id="IPR047796">
    <property type="entry name" value="SdpR-like_repress"/>
</dbReference>
<dbReference type="InterPro" id="IPR011991">
    <property type="entry name" value="ArsR-like_HTH"/>
</dbReference>
<dbReference type="SUPFAM" id="SSF46785">
    <property type="entry name" value="Winged helix' DNA-binding domain"/>
    <property type="match status" value="1"/>
</dbReference>
<evidence type="ECO:0000256" key="2">
    <source>
        <dbReference type="ARBA" id="ARBA00023125"/>
    </source>
</evidence>